<dbReference type="Proteomes" id="UP001239397">
    <property type="component" value="Chromosome"/>
</dbReference>
<organism evidence="1 2">
    <name type="scientific">Amycolatopsis mongoliensis</name>
    <dbReference type="NCBI Taxonomy" id="715475"/>
    <lineage>
        <taxon>Bacteria</taxon>
        <taxon>Bacillati</taxon>
        <taxon>Actinomycetota</taxon>
        <taxon>Actinomycetes</taxon>
        <taxon>Pseudonocardiales</taxon>
        <taxon>Pseudonocardiaceae</taxon>
        <taxon>Amycolatopsis</taxon>
    </lineage>
</organism>
<protein>
    <recommendedName>
        <fullName evidence="3">Aminoglycoside phosphotransferase domain-containing protein</fullName>
    </recommendedName>
</protein>
<reference evidence="1 2" key="1">
    <citation type="submission" date="2023-06" db="EMBL/GenBank/DDBJ databases">
        <authorList>
            <person name="Oyuntsetseg B."/>
            <person name="Kim S.B."/>
        </authorList>
    </citation>
    <scope>NUCLEOTIDE SEQUENCE [LARGE SCALE GENOMIC DNA]</scope>
    <source>
        <strain evidence="1 2">4-36</strain>
    </source>
</reference>
<sequence length="297" mass="32999">MGRLKWEDLRPGVHRGIQERIGAPVLRYDDQAPQGTADFSAAIHTERGSYFVKAVLQSEHVHARSRSDEMRLNKLLPRTAPRLLWRTSNAEWVITGYEYVNGRPARFEPDSPDVPELVGLLAELAVPVVSGSEHFPSLGARWSIAAPWRTLAHTKPRTVGTWERKRFKDFADQESYVFDVLSGGTCIAHADVHEKTVLVGPGGIRIAGWTWATRAPAWVDAAVFVVRLIAAGHSPQQAEDWVSNIPAWKNAAAEALDAFSVALLGLWTVTSRYPSLVEAARRYAQYRLDAEADQTAQ</sequence>
<proteinExistence type="predicted"/>
<dbReference type="EMBL" id="CP127295">
    <property type="protein sequence ID" value="WIY01846.1"/>
    <property type="molecule type" value="Genomic_DNA"/>
</dbReference>
<evidence type="ECO:0000313" key="1">
    <source>
        <dbReference type="EMBL" id="WIY01846.1"/>
    </source>
</evidence>
<dbReference type="AlphaFoldDB" id="A0A9Y2NDL4"/>
<evidence type="ECO:0000313" key="2">
    <source>
        <dbReference type="Proteomes" id="UP001239397"/>
    </source>
</evidence>
<name>A0A9Y2NDL4_9PSEU</name>
<accession>A0A9Y2NDL4</accession>
<gene>
    <name evidence="1" type="ORF">QRX60_48905</name>
</gene>
<keyword evidence="2" id="KW-1185">Reference proteome</keyword>
<dbReference type="SUPFAM" id="SSF56112">
    <property type="entry name" value="Protein kinase-like (PK-like)"/>
    <property type="match status" value="1"/>
</dbReference>
<dbReference type="RefSeq" id="WP_285998284.1">
    <property type="nucleotide sequence ID" value="NZ_CP127295.1"/>
</dbReference>
<dbReference type="InterPro" id="IPR011009">
    <property type="entry name" value="Kinase-like_dom_sf"/>
</dbReference>
<evidence type="ECO:0008006" key="3">
    <source>
        <dbReference type="Google" id="ProtNLM"/>
    </source>
</evidence>
<dbReference type="KEGG" id="amog:QRX60_48905"/>